<organism evidence="2 3">
    <name type="scientific">Peribacillus frigoritolerans</name>
    <dbReference type="NCBI Taxonomy" id="450367"/>
    <lineage>
        <taxon>Bacteria</taxon>
        <taxon>Bacillati</taxon>
        <taxon>Bacillota</taxon>
        <taxon>Bacilli</taxon>
        <taxon>Bacillales</taxon>
        <taxon>Bacillaceae</taxon>
        <taxon>Peribacillus</taxon>
    </lineage>
</organism>
<protein>
    <submittedName>
        <fullName evidence="2">Helix-turn-helix domain-containing protein</fullName>
    </submittedName>
</protein>
<dbReference type="SUPFAM" id="SSF48295">
    <property type="entry name" value="TrpR-like"/>
    <property type="match status" value="1"/>
</dbReference>
<dbReference type="Pfam" id="PF13518">
    <property type="entry name" value="HTH_28"/>
    <property type="match status" value="1"/>
</dbReference>
<evidence type="ECO:0000313" key="2">
    <source>
        <dbReference type="EMBL" id="MBR8645877.1"/>
    </source>
</evidence>
<dbReference type="InterPro" id="IPR055247">
    <property type="entry name" value="InsJ-like_HTH"/>
</dbReference>
<dbReference type="GO" id="GO:0043565">
    <property type="term" value="F:sequence-specific DNA binding"/>
    <property type="evidence" value="ECO:0007669"/>
    <property type="project" value="InterPro"/>
</dbReference>
<dbReference type="EMBL" id="JAGTPW010000054">
    <property type="protein sequence ID" value="MBR8645877.1"/>
    <property type="molecule type" value="Genomic_DNA"/>
</dbReference>
<feature type="domain" description="Insertion element IS150 protein InsJ-like helix-turn-helix" evidence="1">
    <location>
        <begin position="8"/>
        <end position="46"/>
    </location>
</feature>
<accession>A0A941FSK1</accession>
<dbReference type="InterPro" id="IPR010921">
    <property type="entry name" value="Trp_repressor/repl_initiator"/>
</dbReference>
<reference evidence="2" key="1">
    <citation type="submission" date="2021-04" db="EMBL/GenBank/DDBJ databases">
        <title>Whole genome sequencing of Enterococci isolates from hospitalized patients.</title>
        <authorList>
            <person name="Ogoti B.M."/>
            <person name="Onyambu F.G."/>
        </authorList>
    </citation>
    <scope>NUCLEOTIDE SEQUENCE</scope>
    <source>
        <strain evidence="2">242</strain>
    </source>
</reference>
<proteinExistence type="predicted"/>
<evidence type="ECO:0000313" key="3">
    <source>
        <dbReference type="Proteomes" id="UP000680045"/>
    </source>
</evidence>
<dbReference type="Proteomes" id="UP000680045">
    <property type="component" value="Unassembled WGS sequence"/>
</dbReference>
<sequence>MANFSAEQKIFIVRLYLEGKHSYMDLQKIFEVSYQMIQGLVRLYQIQRSRWI</sequence>
<evidence type="ECO:0000259" key="1">
    <source>
        <dbReference type="Pfam" id="PF13518"/>
    </source>
</evidence>
<dbReference type="AlphaFoldDB" id="A0A941FSK1"/>
<name>A0A941FSK1_9BACI</name>
<comment type="caution">
    <text evidence="2">The sequence shown here is derived from an EMBL/GenBank/DDBJ whole genome shotgun (WGS) entry which is preliminary data.</text>
</comment>
<gene>
    <name evidence="2" type="ORF">KEH51_23495</name>
</gene>